<dbReference type="AlphaFoldDB" id="A0AAN8LXF0"/>
<evidence type="ECO:0000313" key="1">
    <source>
        <dbReference type="EMBL" id="KAK6317132.1"/>
    </source>
</evidence>
<gene>
    <name evidence="1" type="ORF">J4Q44_G00125320</name>
</gene>
<comment type="caution">
    <text evidence="1">The sequence shown here is derived from an EMBL/GenBank/DDBJ whole genome shotgun (WGS) entry which is preliminary data.</text>
</comment>
<name>A0AAN8LXF0_9TELE</name>
<dbReference type="Proteomes" id="UP001356427">
    <property type="component" value="Unassembled WGS sequence"/>
</dbReference>
<proteinExistence type="predicted"/>
<accession>A0AAN8LXF0</accession>
<organism evidence="1 2">
    <name type="scientific">Coregonus suidteri</name>
    <dbReference type="NCBI Taxonomy" id="861788"/>
    <lineage>
        <taxon>Eukaryota</taxon>
        <taxon>Metazoa</taxon>
        <taxon>Chordata</taxon>
        <taxon>Craniata</taxon>
        <taxon>Vertebrata</taxon>
        <taxon>Euteleostomi</taxon>
        <taxon>Actinopterygii</taxon>
        <taxon>Neopterygii</taxon>
        <taxon>Teleostei</taxon>
        <taxon>Protacanthopterygii</taxon>
        <taxon>Salmoniformes</taxon>
        <taxon>Salmonidae</taxon>
        <taxon>Coregoninae</taxon>
        <taxon>Coregonus</taxon>
    </lineage>
</organism>
<reference evidence="1 2" key="1">
    <citation type="submission" date="2021-04" db="EMBL/GenBank/DDBJ databases">
        <authorList>
            <person name="De Guttry C."/>
            <person name="Zahm M."/>
            <person name="Klopp C."/>
            <person name="Cabau C."/>
            <person name="Louis A."/>
            <person name="Berthelot C."/>
            <person name="Parey E."/>
            <person name="Roest Crollius H."/>
            <person name="Montfort J."/>
            <person name="Robinson-Rechavi M."/>
            <person name="Bucao C."/>
            <person name="Bouchez O."/>
            <person name="Gislard M."/>
            <person name="Lluch J."/>
            <person name="Milhes M."/>
            <person name="Lampietro C."/>
            <person name="Lopez Roques C."/>
            <person name="Donnadieu C."/>
            <person name="Braasch I."/>
            <person name="Desvignes T."/>
            <person name="Postlethwait J."/>
            <person name="Bobe J."/>
            <person name="Wedekind C."/>
            <person name="Guiguen Y."/>
        </authorList>
    </citation>
    <scope>NUCLEOTIDE SEQUENCE [LARGE SCALE GENOMIC DNA]</scope>
    <source>
        <strain evidence="1">Cs_M1</strain>
        <tissue evidence="1">Blood</tissue>
    </source>
</reference>
<evidence type="ECO:0000313" key="2">
    <source>
        <dbReference type="Proteomes" id="UP001356427"/>
    </source>
</evidence>
<sequence length="94" mass="10821">MRFLMLSTVTRQQMAMPMHTTPWVELVSGNTDMLLLCEGIVQSDSHTAESSCKICIMFSKSFNVALHLVILETYPIFETKWCLYFGNKPRRVCL</sequence>
<protein>
    <submittedName>
        <fullName evidence="1">Uncharacterized protein</fullName>
    </submittedName>
</protein>
<dbReference type="EMBL" id="JAGTTL010000010">
    <property type="protein sequence ID" value="KAK6317132.1"/>
    <property type="molecule type" value="Genomic_DNA"/>
</dbReference>
<keyword evidence="2" id="KW-1185">Reference proteome</keyword>